<dbReference type="InterPro" id="IPR028994">
    <property type="entry name" value="Integrin_alpha_N"/>
</dbReference>
<reference evidence="4" key="1">
    <citation type="submission" date="2003-08" db="EMBL/GenBank/DDBJ databases">
        <authorList>
            <person name="Birren B."/>
            <person name="Nusbaum C."/>
            <person name="Abebe A."/>
            <person name="Abouelleil A."/>
            <person name="Adekoya E."/>
            <person name="Ait-zahra M."/>
            <person name="Allen N."/>
            <person name="Allen T."/>
            <person name="An P."/>
            <person name="Anderson M."/>
            <person name="Anderson S."/>
            <person name="Arachchi H."/>
            <person name="Armbruster J."/>
            <person name="Bachantsang P."/>
            <person name="Baldwin J."/>
            <person name="Barry A."/>
            <person name="Bayul T."/>
            <person name="Blitshsteyn B."/>
            <person name="Bloom T."/>
            <person name="Blye J."/>
            <person name="Boguslavskiy L."/>
            <person name="Borowsky M."/>
            <person name="Boukhgalter B."/>
            <person name="Brunache A."/>
            <person name="Butler J."/>
            <person name="Calixte N."/>
            <person name="Calvo S."/>
            <person name="Camarata J."/>
            <person name="Campo K."/>
            <person name="Chang J."/>
            <person name="Cheshatsang Y."/>
            <person name="Citroen M."/>
            <person name="Collymore A."/>
            <person name="Considine T."/>
            <person name="Cook A."/>
            <person name="Cooke P."/>
            <person name="Corum B."/>
            <person name="Cuomo C."/>
            <person name="David R."/>
            <person name="Dawoe T."/>
            <person name="Degray S."/>
            <person name="Dodge S."/>
            <person name="Dooley K."/>
            <person name="Dorje P."/>
            <person name="Dorjee K."/>
            <person name="Dorris L."/>
            <person name="Duffey N."/>
            <person name="Dupes A."/>
            <person name="Elkins T."/>
            <person name="Engels R."/>
            <person name="Erickson J."/>
            <person name="Farina A."/>
            <person name="Faro S."/>
            <person name="Ferreira P."/>
            <person name="Fischer H."/>
            <person name="Fitzgerald M."/>
            <person name="Foley K."/>
            <person name="Gage D."/>
            <person name="Galagan J."/>
            <person name="Gearin G."/>
            <person name="Gnerre S."/>
            <person name="Gnirke A."/>
            <person name="Goyette A."/>
            <person name="Graham J."/>
            <person name="Grandbois E."/>
            <person name="Gyaltsen K."/>
            <person name="Hafez N."/>
            <person name="Hagopian D."/>
            <person name="Hagos B."/>
            <person name="Hall J."/>
            <person name="Hatcher B."/>
            <person name="Heller A."/>
            <person name="Higgins H."/>
            <person name="Honan T."/>
            <person name="Horn A."/>
            <person name="Houde N."/>
            <person name="Hughes L."/>
            <person name="Hulme W."/>
            <person name="Husby E."/>
            <person name="Iliev I."/>
            <person name="Jaffe D."/>
            <person name="Jones C."/>
            <person name="Kamal M."/>
            <person name="Kamat A."/>
            <person name="Kamvysselis M."/>
            <person name="Karlsson E."/>
            <person name="Kells C."/>
            <person name="Kieu A."/>
            <person name="Kisner P."/>
            <person name="Kodira C."/>
            <person name="Kulbokas E."/>
            <person name="Labutti K."/>
            <person name="Lama D."/>
            <person name="Landers T."/>
            <person name="Leger J."/>
            <person name="Levine S."/>
            <person name="Lewis D."/>
            <person name="Lewis T."/>
            <person name="Lindblad-toh K."/>
            <person name="Liu X."/>
            <person name="Lokyitsang T."/>
            <person name="Lokyitsang Y."/>
            <person name="Lucien O."/>
            <person name="Lui A."/>
            <person name="Ma L.J."/>
            <person name="Mabbitt R."/>
            <person name="Macdonald J."/>
            <person name="Maclean C."/>
            <person name="Major J."/>
            <person name="Manning J."/>
            <person name="Marabella R."/>
            <person name="Maru K."/>
            <person name="Matthews C."/>
            <person name="Mauceli E."/>
            <person name="Mccarthy M."/>
            <person name="Mcdonough S."/>
            <person name="Mcghee T."/>
            <person name="Meldrim J."/>
            <person name="Meneus L."/>
            <person name="Mesirov J."/>
            <person name="Mihalev A."/>
            <person name="Mihova T."/>
            <person name="Mikkelsen T."/>
            <person name="Mlenga V."/>
            <person name="Moru K."/>
            <person name="Mozes J."/>
            <person name="Mulrain L."/>
            <person name="Munson G."/>
            <person name="Naylor J."/>
            <person name="Newes C."/>
            <person name="Nguyen C."/>
            <person name="Nguyen N."/>
            <person name="Nguyen T."/>
            <person name="Nicol R."/>
            <person name="Nielsen C."/>
            <person name="Nizzari M."/>
            <person name="Norbu C."/>
            <person name="Norbu N."/>
            <person name="O'donnell P."/>
            <person name="Okoawo O."/>
            <person name="O'leary S."/>
            <person name="Omotosho B."/>
            <person name="O'neill K."/>
            <person name="Osman S."/>
            <person name="Parker S."/>
            <person name="Perrin D."/>
            <person name="Phunkhang P."/>
            <person name="Piqani B."/>
            <person name="Purcell S."/>
            <person name="Rachupka T."/>
            <person name="Ramasamy U."/>
            <person name="Rameau R."/>
            <person name="Ray V."/>
            <person name="Raymond C."/>
            <person name="Retta R."/>
            <person name="Richardson S."/>
            <person name="Rise C."/>
            <person name="Rodriguez J."/>
            <person name="Rogers J."/>
            <person name="Rogov P."/>
            <person name="Rutman M."/>
            <person name="Schupbach R."/>
            <person name="Seaman C."/>
            <person name="Settipalli S."/>
            <person name="Sharpe T."/>
            <person name="Sheridan J."/>
            <person name="Sherpa N."/>
            <person name="Shi J."/>
            <person name="Smirnov S."/>
            <person name="Smith C."/>
            <person name="Sougnez C."/>
            <person name="Spencer B."/>
            <person name="Stalker J."/>
            <person name="Stange-thomann N."/>
            <person name="Stavropoulos S."/>
            <person name="Stetson K."/>
            <person name="Stone C."/>
            <person name="Stone S."/>
            <person name="Stubbs M."/>
            <person name="Talamas J."/>
            <person name="Tchuinga P."/>
            <person name="Tenzing P."/>
            <person name="Tesfaye S."/>
            <person name="Theodore J."/>
            <person name="Thoulutsang Y."/>
            <person name="Topham K."/>
            <person name="Towey S."/>
            <person name="Tsamla T."/>
            <person name="Tsomo N."/>
            <person name="Vallee D."/>
            <person name="Vassiliev H."/>
            <person name="Venkataraman V."/>
            <person name="Vinson J."/>
            <person name="Vo A."/>
            <person name="Wade C."/>
            <person name="Wang S."/>
            <person name="Wangchuk T."/>
            <person name="Wangdi T."/>
            <person name="Whittaker C."/>
            <person name="Wilkinson J."/>
            <person name="Wu Y."/>
            <person name="Wyman D."/>
            <person name="Yadav S."/>
            <person name="Yang S."/>
            <person name="Yang X."/>
            <person name="Yeager S."/>
            <person name="Yee E."/>
            <person name="Young G."/>
            <person name="Zainoun J."/>
            <person name="Zembeck L."/>
            <person name="Zimmer A."/>
            <person name="Zody M."/>
            <person name="Lander E."/>
        </authorList>
    </citation>
    <scope>NUCLEOTIDE SEQUENCE [LARGE SCALE GENOMIC DNA]</scope>
</reference>
<dbReference type="InterPro" id="IPR013517">
    <property type="entry name" value="FG-GAP"/>
</dbReference>
<evidence type="ECO:0000256" key="2">
    <source>
        <dbReference type="SAM" id="SignalP"/>
    </source>
</evidence>
<dbReference type="SUPFAM" id="SSF69318">
    <property type="entry name" value="Integrin alpha N-terminal domain"/>
    <property type="match status" value="1"/>
</dbReference>
<protein>
    <recommendedName>
        <fullName evidence="5">VCBS repeat-containing protein</fullName>
    </recommendedName>
</protein>
<feature type="chain" id="PRO_5003578886" description="VCBS repeat-containing protein" evidence="2">
    <location>
        <begin position="31"/>
        <end position="193"/>
    </location>
</feature>
<dbReference type="Gene3D" id="2.130.10.130">
    <property type="entry name" value="Integrin alpha, N-terminal"/>
    <property type="match status" value="1"/>
</dbReference>
<evidence type="ECO:0000256" key="1">
    <source>
        <dbReference type="ARBA" id="ARBA00022729"/>
    </source>
</evidence>
<dbReference type="OMA" id="LICIFND"/>
<sequence length="193" mass="21704">MDFVRKKSKGKYSILSVLTFLVLLIYTAEAANFNQIFSSPPIQLSKRICQNGQLFPGNFNGDKEMDLICIFNDGYVRIYLSTNNKYNRIFWEGESPAACAFSTKGTRYVADFDGDGYDDLFCFDAVNGKTTVGLYSGSEFPNELDWVGDIPECKGDEKMTYVFDVNGDGKADLACGEKKKKGIDMLFLNEFLH</sequence>
<dbReference type="GeneTree" id="ENSGT00990000205860"/>
<keyword evidence="1 2" id="KW-0732">Signal</keyword>
<proteinExistence type="predicted"/>
<reference evidence="3" key="2">
    <citation type="submission" date="2025-08" db="UniProtKB">
        <authorList>
            <consortium name="Ensembl"/>
        </authorList>
    </citation>
    <scope>IDENTIFICATION</scope>
</reference>
<dbReference type="InParanoid" id="H2YYF0"/>
<dbReference type="Pfam" id="PF13517">
    <property type="entry name" value="FG-GAP_3"/>
    <property type="match status" value="1"/>
</dbReference>
<feature type="signal peptide" evidence="2">
    <location>
        <begin position="1"/>
        <end position="30"/>
    </location>
</feature>
<evidence type="ECO:0008006" key="5">
    <source>
        <dbReference type="Google" id="ProtNLM"/>
    </source>
</evidence>
<dbReference type="HOGENOM" id="CLU_075581_1_0_1"/>
<dbReference type="Ensembl" id="ENSCSAVT00000010486.1">
    <property type="protein sequence ID" value="ENSCSAVP00000010361.1"/>
    <property type="gene ID" value="ENSCSAVG00000006099.1"/>
</dbReference>
<name>H2YYF0_CIOSA</name>
<dbReference type="AlphaFoldDB" id="H2YYF0"/>
<accession>H2YYF0</accession>
<dbReference type="Proteomes" id="UP000007875">
    <property type="component" value="Unassembled WGS sequence"/>
</dbReference>
<keyword evidence="4" id="KW-1185">Reference proteome</keyword>
<organism evidence="3 4">
    <name type="scientific">Ciona savignyi</name>
    <name type="common">Pacific transparent sea squirt</name>
    <dbReference type="NCBI Taxonomy" id="51511"/>
    <lineage>
        <taxon>Eukaryota</taxon>
        <taxon>Metazoa</taxon>
        <taxon>Chordata</taxon>
        <taxon>Tunicata</taxon>
        <taxon>Ascidiacea</taxon>
        <taxon>Phlebobranchia</taxon>
        <taxon>Cionidae</taxon>
        <taxon>Ciona</taxon>
    </lineage>
</organism>
<reference evidence="3" key="3">
    <citation type="submission" date="2025-09" db="UniProtKB">
        <authorList>
            <consortium name="Ensembl"/>
        </authorList>
    </citation>
    <scope>IDENTIFICATION</scope>
</reference>
<evidence type="ECO:0000313" key="4">
    <source>
        <dbReference type="Proteomes" id="UP000007875"/>
    </source>
</evidence>
<evidence type="ECO:0000313" key="3">
    <source>
        <dbReference type="Ensembl" id="ENSCSAVP00000010361.1"/>
    </source>
</evidence>